<dbReference type="GeneID" id="73337376"/>
<evidence type="ECO:0000313" key="3">
    <source>
        <dbReference type="Proteomes" id="UP000830671"/>
    </source>
</evidence>
<evidence type="ECO:0000256" key="1">
    <source>
        <dbReference type="SAM" id="SignalP"/>
    </source>
</evidence>
<gene>
    <name evidence="2" type="ORF">CLUP02_03343</name>
</gene>
<evidence type="ECO:0000313" key="2">
    <source>
        <dbReference type="EMBL" id="UQC77871.1"/>
    </source>
</evidence>
<evidence type="ECO:0008006" key="4">
    <source>
        <dbReference type="Google" id="ProtNLM"/>
    </source>
</evidence>
<name>A0A9Q8WC93_9PEZI</name>
<dbReference type="Proteomes" id="UP000830671">
    <property type="component" value="Chromosome 2"/>
</dbReference>
<feature type="chain" id="PRO_5040389181" description="Secreted protein" evidence="1">
    <location>
        <begin position="18"/>
        <end position="130"/>
    </location>
</feature>
<feature type="signal peptide" evidence="1">
    <location>
        <begin position="1"/>
        <end position="17"/>
    </location>
</feature>
<proteinExistence type="predicted"/>
<accession>A0A9Q8WC93</accession>
<keyword evidence="1" id="KW-0732">Signal</keyword>
<organism evidence="2 3">
    <name type="scientific">Colletotrichum lupini</name>
    <dbReference type="NCBI Taxonomy" id="145971"/>
    <lineage>
        <taxon>Eukaryota</taxon>
        <taxon>Fungi</taxon>
        <taxon>Dikarya</taxon>
        <taxon>Ascomycota</taxon>
        <taxon>Pezizomycotina</taxon>
        <taxon>Sordariomycetes</taxon>
        <taxon>Hypocreomycetidae</taxon>
        <taxon>Glomerellales</taxon>
        <taxon>Glomerellaceae</taxon>
        <taxon>Colletotrichum</taxon>
        <taxon>Colletotrichum acutatum species complex</taxon>
    </lineage>
</organism>
<keyword evidence="3" id="KW-1185">Reference proteome</keyword>
<reference evidence="2" key="1">
    <citation type="journal article" date="2021" name="Mol. Plant Microbe Interact.">
        <title>Complete Genome Sequence of the Plant-Pathogenic Fungus Colletotrichum lupini.</title>
        <authorList>
            <person name="Baroncelli R."/>
            <person name="Pensec F."/>
            <person name="Da Lio D."/>
            <person name="Boufleur T."/>
            <person name="Vicente I."/>
            <person name="Sarrocco S."/>
            <person name="Picot A."/>
            <person name="Baraldi E."/>
            <person name="Sukno S."/>
            <person name="Thon M."/>
            <person name="Le Floch G."/>
        </authorList>
    </citation>
    <scope>NUCLEOTIDE SEQUENCE</scope>
    <source>
        <strain evidence="2">IMI 504893</strain>
    </source>
</reference>
<sequence length="130" mass="15114">MLLTATSFLLFYGVLRTYPYLSFFHGEYGDSNSWNRWLFSRSPPLSCKVLSIVVRINKLQTGFAPSKVSMRCVSHWPKKKKNSLCGSRHQPWQHQTSYLTPNELIVHFIPYRPLGIQKLKQTSYARPPPL</sequence>
<dbReference type="RefSeq" id="XP_049139509.1">
    <property type="nucleotide sequence ID" value="XM_049282366.1"/>
</dbReference>
<protein>
    <recommendedName>
        <fullName evidence="4">Secreted protein</fullName>
    </recommendedName>
</protein>
<dbReference type="EMBL" id="CP019474">
    <property type="protein sequence ID" value="UQC77871.1"/>
    <property type="molecule type" value="Genomic_DNA"/>
</dbReference>
<dbReference type="KEGG" id="clup:CLUP02_03343"/>
<dbReference type="AlphaFoldDB" id="A0A9Q8WC93"/>